<dbReference type="RefSeq" id="WP_379732186.1">
    <property type="nucleotide sequence ID" value="NZ_JBHSWZ010000227.1"/>
</dbReference>
<keyword evidence="4 6" id="KW-1133">Transmembrane helix</keyword>
<feature type="transmembrane region" description="Helical" evidence="6">
    <location>
        <begin position="76"/>
        <end position="109"/>
    </location>
</feature>
<organism evidence="8 9">
    <name type="scientific">Halolamina salina</name>
    <dbReference type="NCBI Taxonomy" id="1220023"/>
    <lineage>
        <taxon>Archaea</taxon>
        <taxon>Methanobacteriati</taxon>
        <taxon>Methanobacteriota</taxon>
        <taxon>Stenosarchaea group</taxon>
        <taxon>Halobacteria</taxon>
        <taxon>Halobacteriales</taxon>
        <taxon>Haloferacaceae</taxon>
    </lineage>
</organism>
<evidence type="ECO:0000313" key="9">
    <source>
        <dbReference type="Proteomes" id="UP001597111"/>
    </source>
</evidence>
<sequence>MKFFSSRQARWRVVLAVALLGAGFVALYVALRRYAPFVFDTEALRLWIDQFGVFAPLVFVIVQATQVVVAPIPGQIVALVAGYLFGAVAGTVYSLVGVLIGSAVAFSLAKRYGRPFVESALHEDILTRFDGFVERVGIPGLIVFVLIPGLPDDAICFLSGLTTWRLRTFMAVIAVGRLPAYVITVYAGGELANGQFLSGAALIGAVVSLSLLGYYNQGRIRRFVERLEPRIPF</sequence>
<reference evidence="8 9" key="1">
    <citation type="journal article" date="2019" name="Int. J. Syst. Evol. Microbiol.">
        <title>The Global Catalogue of Microorganisms (GCM) 10K type strain sequencing project: providing services to taxonomists for standard genome sequencing and annotation.</title>
        <authorList>
            <consortium name="The Broad Institute Genomics Platform"/>
            <consortium name="The Broad Institute Genome Sequencing Center for Infectious Disease"/>
            <person name="Wu L."/>
            <person name="Ma J."/>
        </authorList>
    </citation>
    <scope>NUCLEOTIDE SEQUENCE [LARGE SCALE GENOMIC DNA]</scope>
    <source>
        <strain evidence="8 9">CGMCC 1.12285</strain>
    </source>
</reference>
<dbReference type="EMBL" id="JBHUDH010000081">
    <property type="protein sequence ID" value="MFD1526290.1"/>
    <property type="molecule type" value="Genomic_DNA"/>
</dbReference>
<comment type="subcellular location">
    <subcellularLocation>
        <location evidence="1">Cell membrane</location>
        <topology evidence="1">Multi-pass membrane protein</topology>
    </subcellularLocation>
</comment>
<evidence type="ECO:0000256" key="1">
    <source>
        <dbReference type="ARBA" id="ARBA00004651"/>
    </source>
</evidence>
<feature type="transmembrane region" description="Helical" evidence="6">
    <location>
        <begin position="51"/>
        <end position="69"/>
    </location>
</feature>
<comment type="caution">
    <text evidence="8">The sequence shown here is derived from an EMBL/GenBank/DDBJ whole genome shotgun (WGS) entry which is preliminary data.</text>
</comment>
<evidence type="ECO:0000256" key="2">
    <source>
        <dbReference type="ARBA" id="ARBA00022475"/>
    </source>
</evidence>
<name>A0ABD6B6N2_9EURY</name>
<feature type="domain" description="VTT" evidence="7">
    <location>
        <begin position="72"/>
        <end position="188"/>
    </location>
</feature>
<accession>A0ABD6B6N2</accession>
<feature type="transmembrane region" description="Helical" evidence="6">
    <location>
        <begin position="12"/>
        <end position="31"/>
    </location>
</feature>
<protein>
    <submittedName>
        <fullName evidence="8">TVP38/TMEM64 family protein</fullName>
    </submittedName>
</protein>
<evidence type="ECO:0000256" key="6">
    <source>
        <dbReference type="SAM" id="Phobius"/>
    </source>
</evidence>
<dbReference type="GO" id="GO:0005886">
    <property type="term" value="C:plasma membrane"/>
    <property type="evidence" value="ECO:0007669"/>
    <property type="project" value="UniProtKB-SubCell"/>
</dbReference>
<dbReference type="AlphaFoldDB" id="A0ABD6B6N2"/>
<dbReference type="InterPro" id="IPR015414">
    <property type="entry name" value="TMEM64"/>
</dbReference>
<gene>
    <name evidence="8" type="ORF">ACFR9S_08245</name>
</gene>
<evidence type="ECO:0000259" key="7">
    <source>
        <dbReference type="Pfam" id="PF09335"/>
    </source>
</evidence>
<feature type="transmembrane region" description="Helical" evidence="6">
    <location>
        <begin position="195"/>
        <end position="215"/>
    </location>
</feature>
<proteinExistence type="predicted"/>
<dbReference type="PANTHER" id="PTHR12677">
    <property type="entry name" value="GOLGI APPARATUS MEMBRANE PROTEIN TVP38-RELATED"/>
    <property type="match status" value="1"/>
</dbReference>
<evidence type="ECO:0000256" key="4">
    <source>
        <dbReference type="ARBA" id="ARBA00022989"/>
    </source>
</evidence>
<dbReference type="Proteomes" id="UP001597111">
    <property type="component" value="Unassembled WGS sequence"/>
</dbReference>
<dbReference type="PANTHER" id="PTHR12677:SF59">
    <property type="entry name" value="GOLGI APPARATUS MEMBRANE PROTEIN TVP38-RELATED"/>
    <property type="match status" value="1"/>
</dbReference>
<evidence type="ECO:0000313" key="8">
    <source>
        <dbReference type="EMBL" id="MFD1526290.1"/>
    </source>
</evidence>
<dbReference type="Pfam" id="PF09335">
    <property type="entry name" value="VTT_dom"/>
    <property type="match status" value="1"/>
</dbReference>
<feature type="transmembrane region" description="Helical" evidence="6">
    <location>
        <begin position="136"/>
        <end position="157"/>
    </location>
</feature>
<feature type="transmembrane region" description="Helical" evidence="6">
    <location>
        <begin position="169"/>
        <end position="189"/>
    </location>
</feature>
<keyword evidence="5 6" id="KW-0472">Membrane</keyword>
<keyword evidence="2" id="KW-1003">Cell membrane</keyword>
<dbReference type="InterPro" id="IPR032816">
    <property type="entry name" value="VTT_dom"/>
</dbReference>
<evidence type="ECO:0000256" key="5">
    <source>
        <dbReference type="ARBA" id="ARBA00023136"/>
    </source>
</evidence>
<keyword evidence="3 6" id="KW-0812">Transmembrane</keyword>
<keyword evidence="9" id="KW-1185">Reference proteome</keyword>
<evidence type="ECO:0000256" key="3">
    <source>
        <dbReference type="ARBA" id="ARBA00022692"/>
    </source>
</evidence>